<dbReference type="OrthoDB" id="9757809at2"/>
<feature type="domain" description="Secretion system C-terminal sorting" evidence="2">
    <location>
        <begin position="1170"/>
        <end position="1242"/>
    </location>
</feature>
<dbReference type="KEGG" id="mtt:Ftrac_0988"/>
<protein>
    <recommendedName>
        <fullName evidence="2">Secretion system C-terminal sorting domain-containing protein</fullName>
    </recommendedName>
</protein>
<dbReference type="PANTHER" id="PTHR43739">
    <property type="entry name" value="XYLOGLUCANASE (EUROFUNG)"/>
    <property type="match status" value="1"/>
</dbReference>
<sequence length="1244" mass="136623">MKKYYLYYLIFFCFISLGGLYFYTANVSEQSTYSVKTKEEIWSTKKTKVKSGKEAYMKPDGFIEYYNSVSKRVDQKTSDYANGYRFKELSKSIKKSAQARKSSLNAEFKSRGPGNVGGRTRAIAIDPDDATNCTWIAGAASGGLWKTTDCGDSWVNISPDLPNLSTNSIAQAVSNPDVIYVGTGEVFAGNTTFVRGEGIYKSTDRGENWALLPSTTDSDVFQSVNRIQVDPTNENILVIATNKGVLKSSDGGDSWNIQYESPAGIGATYRAVQDLQVDPNDFSVQYAGVNGLGIIKSNDAGETWDISSDGISEGIRFEVAVSPSDPNIVYTSTYSGSTTFLYFSEDKGENWVLANDPNYNTDFLGGQGWYDNTVAVNPYNPYEVFVGGVSIGKYEVDPNDVSESDRDFIGVEVESSVLFDFVSFNDQLANGGTLDIGSGNNSPSEDPVTVEIRFGGDNSQMAHRFTVPEGETSGVPIANYAYQDFVEVPFEIWDIENNRQLAFSFRDQENDGVFNLNKRSDSDSDLSNAREYFYIHDVTYEESPNENIAQDGAVEYANMYYFWPVLNENAEWDSNNLQESTVRLKYGSTLTAAAKAVAVYDAYGSYEGQNQNNLHPDHHHLTMIKMNDASETFMIVNGNDGGLGISSNSGGVIDQITDGYVTTQFYGADKKPGEEKYIGGTQDNGTWVSSGTTVDETNAYNFVIGGDGFEVLWHPIDTDLVLGSIYNNQIRKSTNGGQSFSPSASGITSNDGPFITRLAGSVDSPNTVYAIGAEGVYKSTDFGSTWTMKTIDQTGWGGNASASDVEVSKANSDIVWAGAGMIDTNTKYNFFVSTDAGETYTAVNNYSPLPNTSSTGIYTHPTDENTAYALFSRANFPKILKTTDLGQSWEDISGFEGNNGVSDRGFPDVFVHSLLVMPFDTDIIWAGTEIGLYESLDGGLSWNIRNDIPAVSIWSMKIVDDEVVLGTHGRGIWTATIEDLAEYTLTVASFDYLGFGEGEISLNLPVSYDQVKVLINGEETALVDNPQEGEIDVPITDFNQFSGAEIQIIGVIQGNEFPSNKFPIEAINVAPEILNFETSKEGAVYPVTIELENNEFFDRVEVLFDDQLVHTDQQNLTRNDAKRIIQFDYEDQGEFQLKIKAFLNGSEFVSLANLNVVTSNIRSEDNAIKVYPNPTASYLNISSNTIAVDVIKIYNSKGVQVNKIDVNTNAKNTQLDLSLLNQGVYLIQIVGQDGKMLTKRIIKE</sequence>
<dbReference type="InterPro" id="IPR052025">
    <property type="entry name" value="Xyloglucanase_GH74"/>
</dbReference>
<dbReference type="NCBIfam" id="TIGR04183">
    <property type="entry name" value="Por_Secre_tail"/>
    <property type="match status" value="1"/>
</dbReference>
<dbReference type="STRING" id="643867.Ftrac_0988"/>
<evidence type="ECO:0000259" key="2">
    <source>
        <dbReference type="Pfam" id="PF18962"/>
    </source>
</evidence>
<dbReference type="InterPro" id="IPR015943">
    <property type="entry name" value="WD40/YVTN_repeat-like_dom_sf"/>
</dbReference>
<dbReference type="InterPro" id="IPR026444">
    <property type="entry name" value="Secre_tail"/>
</dbReference>
<evidence type="ECO:0000313" key="3">
    <source>
        <dbReference type="EMBL" id="ADR20987.1"/>
    </source>
</evidence>
<dbReference type="EMBL" id="CP002349">
    <property type="protein sequence ID" value="ADR20987.1"/>
    <property type="molecule type" value="Genomic_DNA"/>
</dbReference>
<dbReference type="PANTHER" id="PTHR43739:SF5">
    <property type="entry name" value="EXO-ALPHA-SIALIDASE"/>
    <property type="match status" value="1"/>
</dbReference>
<dbReference type="Pfam" id="PF18962">
    <property type="entry name" value="Por_Secre_tail"/>
    <property type="match status" value="1"/>
</dbReference>
<dbReference type="GO" id="GO:0010411">
    <property type="term" value="P:xyloglucan metabolic process"/>
    <property type="evidence" value="ECO:0007669"/>
    <property type="project" value="TreeGrafter"/>
</dbReference>
<evidence type="ECO:0000313" key="4">
    <source>
        <dbReference type="Proteomes" id="UP000008720"/>
    </source>
</evidence>
<keyword evidence="1" id="KW-1133">Transmembrane helix</keyword>
<organism evidence="3 4">
    <name type="scientific">Marivirga tractuosa (strain ATCC 23168 / DSM 4126 / NBRC 15989 / NCIMB 1408 / VKM B-1430 / H-43)</name>
    <name type="common">Microscilla tractuosa</name>
    <name type="synonym">Flexibacter tractuosus</name>
    <dbReference type="NCBI Taxonomy" id="643867"/>
    <lineage>
        <taxon>Bacteria</taxon>
        <taxon>Pseudomonadati</taxon>
        <taxon>Bacteroidota</taxon>
        <taxon>Cytophagia</taxon>
        <taxon>Cytophagales</taxon>
        <taxon>Marivirgaceae</taxon>
        <taxon>Marivirga</taxon>
    </lineage>
</organism>
<keyword evidence="1" id="KW-0472">Membrane</keyword>
<feature type="transmembrane region" description="Helical" evidence="1">
    <location>
        <begin position="5"/>
        <end position="23"/>
    </location>
</feature>
<keyword evidence="1" id="KW-0812">Transmembrane</keyword>
<dbReference type="HOGENOM" id="CLU_266355_0_0_10"/>
<dbReference type="Gene3D" id="2.130.10.10">
    <property type="entry name" value="YVTN repeat-like/Quinoprotein amine dehydrogenase"/>
    <property type="match status" value="5"/>
</dbReference>
<name>E4TU59_MARTH</name>
<proteinExistence type="predicted"/>
<gene>
    <name evidence="3" type="ordered locus">Ftrac_0988</name>
</gene>
<keyword evidence="4" id="KW-1185">Reference proteome</keyword>
<evidence type="ECO:0000256" key="1">
    <source>
        <dbReference type="SAM" id="Phobius"/>
    </source>
</evidence>
<dbReference type="AlphaFoldDB" id="E4TU59"/>
<dbReference type="RefSeq" id="WP_013453138.1">
    <property type="nucleotide sequence ID" value="NC_014759.1"/>
</dbReference>
<dbReference type="eggNOG" id="COG4447">
    <property type="taxonomic scope" value="Bacteria"/>
</dbReference>
<dbReference type="SUPFAM" id="SSF110296">
    <property type="entry name" value="Oligoxyloglucan reducing end-specific cellobiohydrolase"/>
    <property type="match status" value="3"/>
</dbReference>
<dbReference type="CDD" id="cd15482">
    <property type="entry name" value="Sialidase_non-viral"/>
    <property type="match status" value="1"/>
</dbReference>
<dbReference type="Proteomes" id="UP000008720">
    <property type="component" value="Chromosome"/>
</dbReference>
<reference evidence="3 4" key="1">
    <citation type="journal article" date="2011" name="Stand. Genomic Sci.">
        <title>Complete genome sequence of Marivirga tractuosa type strain (H-43).</title>
        <authorList>
            <person name="Pagani I."/>
            <person name="Chertkov O."/>
            <person name="Lapidus A."/>
            <person name="Lucas S."/>
            <person name="Del Rio T.G."/>
            <person name="Tice H."/>
            <person name="Copeland A."/>
            <person name="Cheng J.F."/>
            <person name="Nolan M."/>
            <person name="Saunders E."/>
            <person name="Pitluck S."/>
            <person name="Held B."/>
            <person name="Goodwin L."/>
            <person name="Liolios K."/>
            <person name="Ovchinikova G."/>
            <person name="Ivanova N."/>
            <person name="Mavromatis K."/>
            <person name="Pati A."/>
            <person name="Chen A."/>
            <person name="Palaniappan K."/>
            <person name="Land M."/>
            <person name="Hauser L."/>
            <person name="Jeffries C.D."/>
            <person name="Detter J.C."/>
            <person name="Han C."/>
            <person name="Tapia R."/>
            <person name="Ngatchou-Djao O.D."/>
            <person name="Rohde M."/>
            <person name="Goker M."/>
            <person name="Spring S."/>
            <person name="Sikorski J."/>
            <person name="Woyke T."/>
            <person name="Bristow J."/>
            <person name="Eisen J.A."/>
            <person name="Markowitz V."/>
            <person name="Hugenholtz P."/>
            <person name="Klenk H.P."/>
            <person name="Kyrpides N.C."/>
        </authorList>
    </citation>
    <scope>NUCLEOTIDE SEQUENCE [LARGE SCALE GENOMIC DNA]</scope>
    <source>
        <strain evidence="4">ATCC 23168 / DSM 4126 / NBRC 15989 / NCIMB 1408 / VKM B-1430 / H-43</strain>
    </source>
</reference>
<accession>E4TU59</accession>